<accession>A0ABY7GT16</accession>
<evidence type="ECO:0000313" key="1">
    <source>
        <dbReference type="EMBL" id="WAS90101.1"/>
    </source>
</evidence>
<dbReference type="EMBL" id="CP114040">
    <property type="protein sequence ID" value="WAS90101.1"/>
    <property type="molecule type" value="Genomic_DNA"/>
</dbReference>
<protein>
    <submittedName>
        <fullName evidence="1">Uncharacterized protein</fullName>
    </submittedName>
</protein>
<dbReference type="RefSeq" id="WP_269032435.1">
    <property type="nucleotide sequence ID" value="NZ_CP114040.1"/>
</dbReference>
<proteinExistence type="predicted"/>
<reference evidence="1" key="1">
    <citation type="submission" date="2022-11" db="EMBL/GenBank/DDBJ databases">
        <title>Minimal conservation of predation-associated metabolite biosynthetic gene clusters underscores biosynthetic potential of Myxococcota including descriptions for ten novel species: Archangium lansinium sp. nov., Myxococcus landrumus sp. nov., Nannocystis bai.</title>
        <authorList>
            <person name="Ahearne A."/>
            <person name="Stevens C."/>
            <person name="Dowd S."/>
        </authorList>
    </citation>
    <scope>NUCLEOTIDE SEQUENCE</scope>
    <source>
        <strain evidence="1">Fl3</strain>
    </source>
</reference>
<keyword evidence="2" id="KW-1185">Reference proteome</keyword>
<name>A0ABY7GT16_9BACT</name>
<dbReference type="Proteomes" id="UP001164459">
    <property type="component" value="Chromosome"/>
</dbReference>
<gene>
    <name evidence="1" type="ORF">O0S08_28235</name>
</gene>
<sequence>MSLRPAILLLLCAACGATGEPAFQAPLRARGAASELTAGAWTVSLARAEVGLGPLYLCATAAASSELCATAAAEYAAVATVDLTDPEPQPLGELDVLPGQVRSAMLDYGVTWLKTQAKPKAQDGAPGGRAARFAGMAVSSDMSFEFTADLDVAPVLRGSRTLEGLRIGPFSLDEGGALDVTVDGAAWWAGVDFDALAALGPGPHDLTALAAADPASPAADALAAVRFAMIAVPPRFAWTAEQ</sequence>
<organism evidence="1 2">
    <name type="scientific">Nannocystis punicea</name>
    <dbReference type="NCBI Taxonomy" id="2995304"/>
    <lineage>
        <taxon>Bacteria</taxon>
        <taxon>Pseudomonadati</taxon>
        <taxon>Myxococcota</taxon>
        <taxon>Polyangia</taxon>
        <taxon>Nannocystales</taxon>
        <taxon>Nannocystaceae</taxon>
        <taxon>Nannocystis</taxon>
    </lineage>
</organism>
<evidence type="ECO:0000313" key="2">
    <source>
        <dbReference type="Proteomes" id="UP001164459"/>
    </source>
</evidence>